<dbReference type="RefSeq" id="WP_234997357.1">
    <property type="nucleotide sequence ID" value="NZ_FWWW01000085.1"/>
</dbReference>
<protein>
    <submittedName>
        <fullName evidence="2">Multidrug efflux membrane protein</fullName>
    </submittedName>
</protein>
<dbReference type="EMBL" id="FWWW01000085">
    <property type="protein sequence ID" value="SMB98583.1"/>
    <property type="molecule type" value="Genomic_DNA"/>
</dbReference>
<dbReference type="PANTHER" id="PTHR32063:SF8">
    <property type="entry name" value="CATION EFFLUX PROTEIN"/>
    <property type="match status" value="1"/>
</dbReference>
<dbReference type="AlphaFoldDB" id="A0A1W1VZ87"/>
<keyword evidence="1" id="KW-1133">Transmembrane helix</keyword>
<dbReference type="InterPro" id="IPR027463">
    <property type="entry name" value="AcrB_DN_DC_subdom"/>
</dbReference>
<evidence type="ECO:0000313" key="3">
    <source>
        <dbReference type="Proteomes" id="UP000192266"/>
    </source>
</evidence>
<dbReference type="Gene3D" id="3.30.70.1430">
    <property type="entry name" value="Multidrug efflux transporter AcrB pore domain"/>
    <property type="match status" value="1"/>
</dbReference>
<dbReference type="Gene3D" id="3.30.2090.10">
    <property type="entry name" value="Multidrug efflux transporter AcrB TolC docking domain, DN and DC subdomains"/>
    <property type="match status" value="1"/>
</dbReference>
<keyword evidence="1" id="KW-0472">Membrane</keyword>
<dbReference type="Pfam" id="PF00873">
    <property type="entry name" value="ACR_tran"/>
    <property type="match status" value="1"/>
</dbReference>
<dbReference type="SUPFAM" id="SSF82693">
    <property type="entry name" value="Multidrug efflux transporter AcrB pore domain, PN1, PN2, PC1 and PC2 subdomains"/>
    <property type="match status" value="1"/>
</dbReference>
<keyword evidence="1" id="KW-0812">Transmembrane</keyword>
<reference evidence="2 3" key="1">
    <citation type="submission" date="2017-04" db="EMBL/GenBank/DDBJ databases">
        <authorList>
            <person name="Afonso C.L."/>
            <person name="Miller P.J."/>
            <person name="Scott M.A."/>
            <person name="Spackman E."/>
            <person name="Goraichik I."/>
            <person name="Dimitrov K.M."/>
            <person name="Suarez D.L."/>
            <person name="Swayne D.E."/>
        </authorList>
    </citation>
    <scope>NUCLEOTIDE SEQUENCE [LARGE SCALE GENOMIC DNA]</scope>
    <source>
        <strain evidence="2 3">DSM 11622</strain>
    </source>
</reference>
<accession>A0A1W1VZ87</accession>
<sequence length="207" mass="21927">MWMVRLALSRPYTFIAMALVILAGGILTILTMAVDIFPEVNIPVVGVVWSYSGMSAEEMNQRVLNVNQRVYTTTVNNIEHLESRAIKGVGIIKVFFQPGTDPDAGVAPLTAITATLIRGLPQGIGPPLIIRYSAANVPIAQASLSSQTLGEADLYDASRSFVRPGLAVVKGASLLVPNGGRSKQIMVDLKPDALAGKGLSGNDVVMP</sequence>
<dbReference type="GO" id="GO:0005886">
    <property type="term" value="C:plasma membrane"/>
    <property type="evidence" value="ECO:0007669"/>
    <property type="project" value="TreeGrafter"/>
</dbReference>
<feature type="transmembrane region" description="Helical" evidence="1">
    <location>
        <begin position="12"/>
        <end position="34"/>
    </location>
</feature>
<dbReference type="Proteomes" id="UP000192266">
    <property type="component" value="Unassembled WGS sequence"/>
</dbReference>
<dbReference type="InterPro" id="IPR001036">
    <property type="entry name" value="Acrflvin-R"/>
</dbReference>
<evidence type="ECO:0000313" key="2">
    <source>
        <dbReference type="EMBL" id="SMB98583.1"/>
    </source>
</evidence>
<proteinExistence type="predicted"/>
<name>A0A1W1VZ87_9BACT</name>
<dbReference type="Gene3D" id="1.20.1640.10">
    <property type="entry name" value="Multidrug efflux transporter AcrB transmembrane domain"/>
    <property type="match status" value="1"/>
</dbReference>
<dbReference type="PANTHER" id="PTHR32063">
    <property type="match status" value="1"/>
</dbReference>
<dbReference type="Gene3D" id="3.30.70.1320">
    <property type="entry name" value="Multidrug efflux transporter AcrB pore domain like"/>
    <property type="match status" value="1"/>
</dbReference>
<dbReference type="STRING" id="645990.SAMN00120144_3815"/>
<evidence type="ECO:0000256" key="1">
    <source>
        <dbReference type="SAM" id="Phobius"/>
    </source>
</evidence>
<dbReference type="GO" id="GO:0042910">
    <property type="term" value="F:xenobiotic transmembrane transporter activity"/>
    <property type="evidence" value="ECO:0007669"/>
    <property type="project" value="TreeGrafter"/>
</dbReference>
<keyword evidence="3" id="KW-1185">Reference proteome</keyword>
<dbReference type="PRINTS" id="PR00702">
    <property type="entry name" value="ACRIFLAVINRP"/>
</dbReference>
<gene>
    <name evidence="2" type="ORF">SAMN00120144_3815</name>
</gene>
<organism evidence="2 3">
    <name type="scientific">Hymenobacter roseosalivarius DSM 11622</name>
    <dbReference type="NCBI Taxonomy" id="645990"/>
    <lineage>
        <taxon>Bacteria</taxon>
        <taxon>Pseudomonadati</taxon>
        <taxon>Bacteroidota</taxon>
        <taxon>Cytophagia</taxon>
        <taxon>Cytophagales</taxon>
        <taxon>Hymenobacteraceae</taxon>
        <taxon>Hymenobacter</taxon>
    </lineage>
</organism>